<dbReference type="EMBL" id="JBCLPP010000010">
    <property type="protein sequence ID" value="MEY8244979.1"/>
    <property type="molecule type" value="Genomic_DNA"/>
</dbReference>
<accession>A0ABV4CUB9</accession>
<sequence length="576" mass="64881">MNILKKYKFAAVLAVVAGFGMTSCDDFLNRPTEDGYTTEDYYKSDQECYNGVNHLYGLPWSDLTAAYFSELENAAGNQYAGGNAFVLLSIQSNNQSLKEMVGANWRAIAEANITYNKIKGASASEAAKNATMGEALTWKAFAYFNLVRMLGPIPIIHDTESDISSGAYNSKFRVESADVYEYVIMTLEKAVSLLPESAAGGRIDRFSAKALLAKVYLAKSGLGQTGTRNQADLDMAASLAKDVMDNSGRELMENYEDIFRASNNFNKESLLAWHWYGSYNPYGCGNQLQAIFAMGGFTNTLTWGDWTVPSVDLQEAFGLDIFQNPEERRNTDVRRKATMMIAGDKYSYFWRNVGGFDYLKFLYDKEYNPDAKESLSSGTGANVVKGLVGNDEDHKAELGYIGMKQSTGLSTHLIRLADVYLIYVEAKIGNNASSTEASVIDAFHAVHHRAVSADWEKPSSVSWEDVWKERRLELAYEGDRWFDFVRLSYYDPQRAINELKSQKRSYYNGLDELYKTYWETGKWTVKPESMQYDTNPPVISVTESVFRFPMPEDDVIFNPNLSKEPIHVDVRAEYAY</sequence>
<name>A0ABV4CUB9_9BACT</name>
<dbReference type="Pfam" id="PF14322">
    <property type="entry name" value="SusD-like_3"/>
    <property type="match status" value="1"/>
</dbReference>
<comment type="caution">
    <text evidence="8">The sequence shown here is derived from an EMBL/GenBank/DDBJ whole genome shotgun (WGS) entry which is preliminary data.</text>
</comment>
<comment type="subcellular location">
    <subcellularLocation>
        <location evidence="1">Cell outer membrane</location>
    </subcellularLocation>
</comment>
<dbReference type="SUPFAM" id="SSF48452">
    <property type="entry name" value="TPR-like"/>
    <property type="match status" value="1"/>
</dbReference>
<evidence type="ECO:0000256" key="3">
    <source>
        <dbReference type="ARBA" id="ARBA00022729"/>
    </source>
</evidence>
<reference evidence="8 9" key="1">
    <citation type="submission" date="2024-03" db="EMBL/GenBank/DDBJ databases">
        <title>Mouse gut bacterial collection (mGBC) of GemPharmatech.</title>
        <authorList>
            <person name="He Y."/>
            <person name="Dong L."/>
            <person name="Wu D."/>
            <person name="Gao X."/>
            <person name="Lin Z."/>
        </authorList>
    </citation>
    <scope>NUCLEOTIDE SEQUENCE [LARGE SCALE GENOMIC DNA]</scope>
    <source>
        <strain evidence="8 9">54-13</strain>
    </source>
</reference>
<comment type="similarity">
    <text evidence="2">Belongs to the SusD family.</text>
</comment>
<dbReference type="Pfam" id="PF07980">
    <property type="entry name" value="SusD_RagB"/>
    <property type="match status" value="1"/>
</dbReference>
<organism evidence="8 9">
    <name type="scientific">Heminiphilus faecis</name>
    <dbReference type="NCBI Taxonomy" id="2601703"/>
    <lineage>
        <taxon>Bacteria</taxon>
        <taxon>Pseudomonadati</taxon>
        <taxon>Bacteroidota</taxon>
        <taxon>Bacteroidia</taxon>
        <taxon>Bacteroidales</taxon>
        <taxon>Muribaculaceae</taxon>
        <taxon>Heminiphilus</taxon>
    </lineage>
</organism>
<evidence type="ECO:0000256" key="4">
    <source>
        <dbReference type="ARBA" id="ARBA00023136"/>
    </source>
</evidence>
<feature type="domain" description="RagB/SusD" evidence="6">
    <location>
        <begin position="326"/>
        <end position="565"/>
    </location>
</feature>
<dbReference type="Proteomes" id="UP001565200">
    <property type="component" value="Unassembled WGS sequence"/>
</dbReference>
<keyword evidence="5" id="KW-0998">Cell outer membrane</keyword>
<evidence type="ECO:0000313" key="8">
    <source>
        <dbReference type="EMBL" id="MEY8244979.1"/>
    </source>
</evidence>
<protein>
    <submittedName>
        <fullName evidence="8">RagB/SusD family nutrient uptake outer membrane protein</fullName>
    </submittedName>
</protein>
<dbReference type="Gene3D" id="1.25.40.390">
    <property type="match status" value="1"/>
</dbReference>
<keyword evidence="4" id="KW-0472">Membrane</keyword>
<proteinExistence type="inferred from homology"/>
<evidence type="ECO:0000259" key="7">
    <source>
        <dbReference type="Pfam" id="PF14322"/>
    </source>
</evidence>
<feature type="domain" description="SusD-like N-terminal" evidence="7">
    <location>
        <begin position="96"/>
        <end position="217"/>
    </location>
</feature>
<dbReference type="InterPro" id="IPR012944">
    <property type="entry name" value="SusD_RagB_dom"/>
</dbReference>
<dbReference type="PROSITE" id="PS51257">
    <property type="entry name" value="PROKAR_LIPOPROTEIN"/>
    <property type="match status" value="1"/>
</dbReference>
<keyword evidence="3" id="KW-0732">Signal</keyword>
<evidence type="ECO:0000256" key="1">
    <source>
        <dbReference type="ARBA" id="ARBA00004442"/>
    </source>
</evidence>
<dbReference type="InterPro" id="IPR033985">
    <property type="entry name" value="SusD-like_N"/>
</dbReference>
<gene>
    <name evidence="8" type="ORF">AAK873_05020</name>
</gene>
<keyword evidence="9" id="KW-1185">Reference proteome</keyword>
<evidence type="ECO:0000259" key="6">
    <source>
        <dbReference type="Pfam" id="PF07980"/>
    </source>
</evidence>
<dbReference type="InterPro" id="IPR011990">
    <property type="entry name" value="TPR-like_helical_dom_sf"/>
</dbReference>
<evidence type="ECO:0000313" key="9">
    <source>
        <dbReference type="Proteomes" id="UP001565200"/>
    </source>
</evidence>
<evidence type="ECO:0000256" key="2">
    <source>
        <dbReference type="ARBA" id="ARBA00006275"/>
    </source>
</evidence>
<evidence type="ECO:0000256" key="5">
    <source>
        <dbReference type="ARBA" id="ARBA00023237"/>
    </source>
</evidence>
<dbReference type="RefSeq" id="WP_148464058.1">
    <property type="nucleotide sequence ID" value="NZ_JBCLPP010000010.1"/>
</dbReference>